<comment type="caution">
    <text evidence="3">The sequence shown here is derived from an EMBL/GenBank/DDBJ whole genome shotgun (WGS) entry which is preliminary data.</text>
</comment>
<evidence type="ECO:0000256" key="1">
    <source>
        <dbReference type="SAM" id="MobiDB-lite"/>
    </source>
</evidence>
<dbReference type="GeneID" id="38111245"/>
<dbReference type="OrthoDB" id="4492972at2759"/>
<feature type="region of interest" description="Disordered" evidence="1">
    <location>
        <begin position="246"/>
        <end position="265"/>
    </location>
</feature>
<dbReference type="Proteomes" id="UP000256690">
    <property type="component" value="Unassembled WGS sequence"/>
</dbReference>
<accession>A0A3D8T4R3</accession>
<feature type="region of interest" description="Disordered" evidence="1">
    <location>
        <begin position="389"/>
        <end position="433"/>
    </location>
</feature>
<feature type="transmembrane region" description="Helical" evidence="2">
    <location>
        <begin position="12"/>
        <end position="36"/>
    </location>
</feature>
<protein>
    <submittedName>
        <fullName evidence="3">Uncharacterized protein</fullName>
    </submittedName>
</protein>
<feature type="region of interest" description="Disordered" evidence="1">
    <location>
        <begin position="178"/>
        <end position="201"/>
    </location>
</feature>
<gene>
    <name evidence="3" type="ORF">DSM5745_00875</name>
</gene>
<evidence type="ECO:0000313" key="4">
    <source>
        <dbReference type="Proteomes" id="UP000256690"/>
    </source>
</evidence>
<keyword evidence="2" id="KW-0812">Transmembrane</keyword>
<dbReference type="RefSeq" id="XP_026608736.1">
    <property type="nucleotide sequence ID" value="XM_026742891.1"/>
</dbReference>
<dbReference type="EMBL" id="PVWQ01000001">
    <property type="protein sequence ID" value="RDW93553.1"/>
    <property type="molecule type" value="Genomic_DNA"/>
</dbReference>
<keyword evidence="4" id="KW-1185">Reference proteome</keyword>
<reference evidence="3 4" key="1">
    <citation type="journal article" date="2018" name="IMA Fungus">
        <title>IMA Genome-F 9: Draft genome sequence of Annulohypoxylon stygium, Aspergillus mulundensis, Berkeleyomyces basicola (syn. Thielaviopsis basicola), Ceratocystis smalleyi, two Cercospora beticola strains, Coleophoma cylindrospora, Fusarium fracticaudum, Phialophora cf. hyalina, and Morchella septimelata.</title>
        <authorList>
            <person name="Wingfield B.D."/>
            <person name="Bills G.F."/>
            <person name="Dong Y."/>
            <person name="Huang W."/>
            <person name="Nel W.J."/>
            <person name="Swalarsk-Parry B.S."/>
            <person name="Vaghefi N."/>
            <person name="Wilken P.M."/>
            <person name="An Z."/>
            <person name="de Beer Z.W."/>
            <person name="De Vos L."/>
            <person name="Chen L."/>
            <person name="Duong T.A."/>
            <person name="Gao Y."/>
            <person name="Hammerbacher A."/>
            <person name="Kikkert J.R."/>
            <person name="Li Y."/>
            <person name="Li H."/>
            <person name="Li K."/>
            <person name="Li Q."/>
            <person name="Liu X."/>
            <person name="Ma X."/>
            <person name="Naidoo K."/>
            <person name="Pethybridge S.J."/>
            <person name="Sun J."/>
            <person name="Steenkamp E.T."/>
            <person name="van der Nest M.A."/>
            <person name="van Wyk S."/>
            <person name="Wingfield M.J."/>
            <person name="Xiong C."/>
            <person name="Yue Q."/>
            <person name="Zhang X."/>
        </authorList>
    </citation>
    <scope>NUCLEOTIDE SEQUENCE [LARGE SCALE GENOMIC DNA]</scope>
    <source>
        <strain evidence="3 4">DSM 5745</strain>
    </source>
</reference>
<sequence>MSATSLLTLPFLVLVSIPLVITASITIFISVLALFLQLSVISFELCYALVTNLFTIPPSSNWSLLSFSVSGPTTPDRRRSSDYGLRHTPLAFRGQGQGQSQSRSGRPNLGPRMGSSNALLDSQDTLPNMNQDIPSYLEHRHRNGLSSHHRNSSGFFGLISGDVDRDFEGLGGWRCPPSYTKSPGYRSGRATPSSSKSNSVGDEIDDIAWLSMNSRLELPSQPLPLMPRHSNSASSHNLVHAAYGDTSVLPEPQPHLPWRSRSRKNSLAGIPSIVSAAPAADPKRSKSKGQKRHHRRSATTSALSLLPPAGSGAAPTSPSQFRQSQSQSSHHGQTLSQMTMQSRADALRSRSHTSLSDHWIPNAGFGFGSGSMASFASSAPGAGSYFALQPLSANAGGGHGAQTTSNTTPNEERKPARAARKAQTHQVPSLGSR</sequence>
<feature type="compositionally biased region" description="Polar residues" evidence="1">
    <location>
        <begin position="114"/>
        <end position="132"/>
    </location>
</feature>
<evidence type="ECO:0000256" key="2">
    <source>
        <dbReference type="SAM" id="Phobius"/>
    </source>
</evidence>
<feature type="region of interest" description="Disordered" evidence="1">
    <location>
        <begin position="273"/>
        <end position="353"/>
    </location>
</feature>
<feature type="compositionally biased region" description="Polar residues" evidence="1">
    <location>
        <begin position="424"/>
        <end position="433"/>
    </location>
</feature>
<feature type="region of interest" description="Disordered" evidence="1">
    <location>
        <begin position="90"/>
        <end position="132"/>
    </location>
</feature>
<proteinExistence type="predicted"/>
<dbReference type="AlphaFoldDB" id="A0A3D8T4R3"/>
<feature type="compositionally biased region" description="Basic residues" evidence="1">
    <location>
        <begin position="285"/>
        <end position="297"/>
    </location>
</feature>
<organism evidence="3 4">
    <name type="scientific">Aspergillus mulundensis</name>
    <dbReference type="NCBI Taxonomy" id="1810919"/>
    <lineage>
        <taxon>Eukaryota</taxon>
        <taxon>Fungi</taxon>
        <taxon>Dikarya</taxon>
        <taxon>Ascomycota</taxon>
        <taxon>Pezizomycotina</taxon>
        <taxon>Eurotiomycetes</taxon>
        <taxon>Eurotiomycetidae</taxon>
        <taxon>Eurotiales</taxon>
        <taxon>Aspergillaceae</taxon>
        <taxon>Aspergillus</taxon>
        <taxon>Aspergillus subgen. Nidulantes</taxon>
    </lineage>
</organism>
<keyword evidence="2" id="KW-0472">Membrane</keyword>
<feature type="compositionally biased region" description="Low complexity" evidence="1">
    <location>
        <begin position="300"/>
        <end position="337"/>
    </location>
</feature>
<evidence type="ECO:0000313" key="3">
    <source>
        <dbReference type="EMBL" id="RDW93553.1"/>
    </source>
</evidence>
<name>A0A3D8T4R3_9EURO</name>
<feature type="compositionally biased region" description="Polar residues" evidence="1">
    <location>
        <begin position="190"/>
        <end position="200"/>
    </location>
</feature>
<keyword evidence="2" id="KW-1133">Transmembrane helix</keyword>